<name>A0A0E9UXK1_ANGAN</name>
<protein>
    <submittedName>
        <fullName evidence="1">Uncharacterized protein</fullName>
    </submittedName>
</protein>
<reference evidence="1" key="2">
    <citation type="journal article" date="2015" name="Fish Shellfish Immunol.">
        <title>Early steps in the European eel (Anguilla anguilla)-Vibrio vulnificus interaction in the gills: Role of the RtxA13 toxin.</title>
        <authorList>
            <person name="Callol A."/>
            <person name="Pajuelo D."/>
            <person name="Ebbesson L."/>
            <person name="Teles M."/>
            <person name="MacKenzie S."/>
            <person name="Amaro C."/>
        </authorList>
    </citation>
    <scope>NUCLEOTIDE SEQUENCE</scope>
</reference>
<sequence>MHIEVEHANINQQTHFQCNVRPATSSDHEAWGFMKNSVQTFMHKQLRNLPGSELW</sequence>
<dbReference type="EMBL" id="GBXM01038040">
    <property type="protein sequence ID" value="JAH70537.1"/>
    <property type="molecule type" value="Transcribed_RNA"/>
</dbReference>
<organism evidence="1">
    <name type="scientific">Anguilla anguilla</name>
    <name type="common">European freshwater eel</name>
    <name type="synonym">Muraena anguilla</name>
    <dbReference type="NCBI Taxonomy" id="7936"/>
    <lineage>
        <taxon>Eukaryota</taxon>
        <taxon>Metazoa</taxon>
        <taxon>Chordata</taxon>
        <taxon>Craniata</taxon>
        <taxon>Vertebrata</taxon>
        <taxon>Euteleostomi</taxon>
        <taxon>Actinopterygii</taxon>
        <taxon>Neopterygii</taxon>
        <taxon>Teleostei</taxon>
        <taxon>Anguilliformes</taxon>
        <taxon>Anguillidae</taxon>
        <taxon>Anguilla</taxon>
    </lineage>
</organism>
<dbReference type="AlphaFoldDB" id="A0A0E9UXK1"/>
<reference evidence="1" key="1">
    <citation type="submission" date="2014-11" db="EMBL/GenBank/DDBJ databases">
        <authorList>
            <person name="Amaro Gonzalez C."/>
        </authorList>
    </citation>
    <scope>NUCLEOTIDE SEQUENCE</scope>
</reference>
<evidence type="ECO:0000313" key="1">
    <source>
        <dbReference type="EMBL" id="JAH70537.1"/>
    </source>
</evidence>
<proteinExistence type="predicted"/>
<accession>A0A0E9UXK1</accession>